<evidence type="ECO:0000313" key="2">
    <source>
        <dbReference type="EMBL" id="MDT8757772.1"/>
    </source>
</evidence>
<dbReference type="EMBL" id="JALMLT010000001">
    <property type="protein sequence ID" value="MDT8757772.1"/>
    <property type="molecule type" value="Genomic_DNA"/>
</dbReference>
<name>A0ABU3N1Y2_9SPHN</name>
<protein>
    <submittedName>
        <fullName evidence="2">Uncharacterized protein</fullName>
    </submittedName>
</protein>
<comment type="caution">
    <text evidence="2">The sequence shown here is derived from an EMBL/GenBank/DDBJ whole genome shotgun (WGS) entry which is preliminary data.</text>
</comment>
<organism evidence="2">
    <name type="scientific">Sphingomonas psychrotolerans</name>
    <dbReference type="NCBI Taxonomy" id="1327635"/>
    <lineage>
        <taxon>Bacteria</taxon>
        <taxon>Pseudomonadati</taxon>
        <taxon>Pseudomonadota</taxon>
        <taxon>Alphaproteobacteria</taxon>
        <taxon>Sphingomonadales</taxon>
        <taxon>Sphingomonadaceae</taxon>
        <taxon>Sphingomonas</taxon>
    </lineage>
</organism>
<feature type="region of interest" description="Disordered" evidence="1">
    <location>
        <begin position="1"/>
        <end position="78"/>
    </location>
</feature>
<reference evidence="2" key="1">
    <citation type="submission" date="2022-04" db="EMBL/GenBank/DDBJ databases">
        <title>Tomato heritable bacteria conferring resistance against bacterial wilt.</title>
        <authorList>
            <person name="Yin J."/>
        </authorList>
    </citation>
    <scope>NUCLEOTIDE SEQUENCE</scope>
    <source>
        <strain evidence="2">Cra20</strain>
    </source>
</reference>
<sequence>MENPRTESAREHDDSELIENIEPAPGFSTSSGTPMARDIASEAELTEVSDPDASTRVRKDHAIEHGQEVRPDRARAAD</sequence>
<proteinExistence type="predicted"/>
<evidence type="ECO:0000256" key="1">
    <source>
        <dbReference type="SAM" id="MobiDB-lite"/>
    </source>
</evidence>
<feature type="compositionally biased region" description="Basic and acidic residues" evidence="1">
    <location>
        <begin position="1"/>
        <end position="15"/>
    </location>
</feature>
<feature type="compositionally biased region" description="Basic and acidic residues" evidence="1">
    <location>
        <begin position="53"/>
        <end position="78"/>
    </location>
</feature>
<gene>
    <name evidence="2" type="ORF">MZO42_03600</name>
</gene>
<accession>A0ABU3N1Y2</accession>